<dbReference type="RefSeq" id="WP_062733508.1">
    <property type="nucleotide sequence ID" value="NZ_BJZS01000081.1"/>
</dbReference>
<accession>A0A512IF42</accession>
<gene>
    <name evidence="8" type="primary">coaE</name>
    <name evidence="10" type="ORF">KTU01_24380</name>
</gene>
<dbReference type="PROSITE" id="PS51219">
    <property type="entry name" value="DPCK"/>
    <property type="match status" value="1"/>
</dbReference>
<dbReference type="NCBIfam" id="TIGR00152">
    <property type="entry name" value="dephospho-CoA kinase"/>
    <property type="match status" value="1"/>
</dbReference>
<dbReference type="GO" id="GO:0005524">
    <property type="term" value="F:ATP binding"/>
    <property type="evidence" value="ECO:0007669"/>
    <property type="project" value="UniProtKB-UniRule"/>
</dbReference>
<dbReference type="GO" id="GO:0015937">
    <property type="term" value="P:coenzyme A biosynthetic process"/>
    <property type="evidence" value="ECO:0007669"/>
    <property type="project" value="UniProtKB-UniRule"/>
</dbReference>
<dbReference type="Gene3D" id="3.40.50.300">
    <property type="entry name" value="P-loop containing nucleotide triphosphate hydrolases"/>
    <property type="match status" value="1"/>
</dbReference>
<evidence type="ECO:0000256" key="6">
    <source>
        <dbReference type="ARBA" id="ARBA00022840"/>
    </source>
</evidence>
<evidence type="ECO:0000256" key="8">
    <source>
        <dbReference type="HAMAP-Rule" id="MF_00376"/>
    </source>
</evidence>
<sequence>MLTIGLTGGIASGKSTVSRRLMELGATVIDADAIARALQEPGQPGLEGIVEEFGPSVLTPDGRLDRAALGALVFGDPEVRQRLNAIVHPLVRAEAERLAAAAGEDAALVEDIPLLVETGQHGRFDHVLTVQAPVEERVRRMVEDRGMTETDARARIAAQATDEERAAVSDTVLVNDGSVQRLLDRVDAWWEWHVEPRLPSPAQPHRL</sequence>
<keyword evidence="5 8" id="KW-0418">Kinase</keyword>
<keyword evidence="6 8" id="KW-0067">ATP-binding</keyword>
<name>A0A512IF42_9MICC</name>
<dbReference type="SUPFAM" id="SSF52540">
    <property type="entry name" value="P-loop containing nucleoside triphosphate hydrolases"/>
    <property type="match status" value="1"/>
</dbReference>
<keyword evidence="2 8" id="KW-0963">Cytoplasm</keyword>
<dbReference type="GO" id="GO:0004140">
    <property type="term" value="F:dephospho-CoA kinase activity"/>
    <property type="evidence" value="ECO:0007669"/>
    <property type="project" value="UniProtKB-UniRule"/>
</dbReference>
<dbReference type="EC" id="2.7.1.24" evidence="8 9"/>
<dbReference type="STRING" id="388357.GCA_001580365_00174"/>
<evidence type="ECO:0000256" key="2">
    <source>
        <dbReference type="ARBA" id="ARBA00022490"/>
    </source>
</evidence>
<evidence type="ECO:0000256" key="5">
    <source>
        <dbReference type="ARBA" id="ARBA00022777"/>
    </source>
</evidence>
<dbReference type="FunFam" id="3.40.50.300:FF:000991">
    <property type="entry name" value="Dephospho-CoA kinase"/>
    <property type="match status" value="1"/>
</dbReference>
<dbReference type="PANTHER" id="PTHR10695:SF46">
    <property type="entry name" value="BIFUNCTIONAL COENZYME A SYNTHASE-RELATED"/>
    <property type="match status" value="1"/>
</dbReference>
<keyword evidence="3 8" id="KW-0808">Transferase</keyword>
<comment type="similarity">
    <text evidence="1 8">Belongs to the CoaE family.</text>
</comment>
<evidence type="ECO:0000256" key="1">
    <source>
        <dbReference type="ARBA" id="ARBA00009018"/>
    </source>
</evidence>
<evidence type="ECO:0000256" key="3">
    <source>
        <dbReference type="ARBA" id="ARBA00022679"/>
    </source>
</evidence>
<dbReference type="CDD" id="cd02022">
    <property type="entry name" value="DPCK"/>
    <property type="match status" value="1"/>
</dbReference>
<dbReference type="GO" id="GO:0005737">
    <property type="term" value="C:cytoplasm"/>
    <property type="evidence" value="ECO:0007669"/>
    <property type="project" value="UniProtKB-SubCell"/>
</dbReference>
<dbReference type="Pfam" id="PF01121">
    <property type="entry name" value="CoaE"/>
    <property type="match status" value="1"/>
</dbReference>
<comment type="subcellular location">
    <subcellularLocation>
        <location evidence="8">Cytoplasm</location>
    </subcellularLocation>
</comment>
<dbReference type="UniPathway" id="UPA00241">
    <property type="reaction ID" value="UER00356"/>
</dbReference>
<keyword evidence="11" id="KW-1185">Reference proteome</keyword>
<dbReference type="AlphaFoldDB" id="A0A512IF42"/>
<comment type="pathway">
    <text evidence="8">Cofactor biosynthesis; coenzyme A biosynthesis; CoA from (R)-pantothenate: step 5/5.</text>
</comment>
<dbReference type="PANTHER" id="PTHR10695">
    <property type="entry name" value="DEPHOSPHO-COA KINASE-RELATED"/>
    <property type="match status" value="1"/>
</dbReference>
<dbReference type="InterPro" id="IPR027417">
    <property type="entry name" value="P-loop_NTPase"/>
</dbReference>
<feature type="binding site" evidence="8">
    <location>
        <begin position="11"/>
        <end position="16"/>
    </location>
    <ligand>
        <name>ATP</name>
        <dbReference type="ChEBI" id="CHEBI:30616"/>
    </ligand>
</feature>
<dbReference type="HAMAP" id="MF_00376">
    <property type="entry name" value="Dephospho_CoA_kinase"/>
    <property type="match status" value="1"/>
</dbReference>
<dbReference type="Proteomes" id="UP000321103">
    <property type="component" value="Unassembled WGS sequence"/>
</dbReference>
<organism evidence="10 11">
    <name type="scientific">Kocuria turfanensis</name>
    <dbReference type="NCBI Taxonomy" id="388357"/>
    <lineage>
        <taxon>Bacteria</taxon>
        <taxon>Bacillati</taxon>
        <taxon>Actinomycetota</taxon>
        <taxon>Actinomycetes</taxon>
        <taxon>Micrococcales</taxon>
        <taxon>Micrococcaceae</taxon>
        <taxon>Kocuria</taxon>
    </lineage>
</organism>
<evidence type="ECO:0000313" key="10">
    <source>
        <dbReference type="EMBL" id="GEO96315.1"/>
    </source>
</evidence>
<evidence type="ECO:0000313" key="11">
    <source>
        <dbReference type="Proteomes" id="UP000321103"/>
    </source>
</evidence>
<proteinExistence type="inferred from homology"/>
<evidence type="ECO:0000256" key="4">
    <source>
        <dbReference type="ARBA" id="ARBA00022741"/>
    </source>
</evidence>
<keyword evidence="7 8" id="KW-0173">Coenzyme A biosynthesis</keyword>
<dbReference type="InterPro" id="IPR001977">
    <property type="entry name" value="Depp_CoAkinase"/>
</dbReference>
<reference evidence="10 11" key="1">
    <citation type="submission" date="2019-07" db="EMBL/GenBank/DDBJ databases">
        <title>Whole genome shotgun sequence of Kocuria turfanensis NBRC 107627.</title>
        <authorList>
            <person name="Hosoyama A."/>
            <person name="Uohara A."/>
            <person name="Ohji S."/>
            <person name="Ichikawa N."/>
        </authorList>
    </citation>
    <scope>NUCLEOTIDE SEQUENCE [LARGE SCALE GENOMIC DNA]</scope>
    <source>
        <strain evidence="10 11">NBRC 107627</strain>
    </source>
</reference>
<protein>
    <recommendedName>
        <fullName evidence="8 9">Dephospho-CoA kinase</fullName>
        <ecNumber evidence="8 9">2.7.1.24</ecNumber>
    </recommendedName>
    <alternativeName>
        <fullName evidence="8">Dephosphocoenzyme A kinase</fullName>
    </alternativeName>
</protein>
<evidence type="ECO:0000256" key="9">
    <source>
        <dbReference type="NCBIfam" id="TIGR00152"/>
    </source>
</evidence>
<comment type="function">
    <text evidence="8">Catalyzes the phosphorylation of the 3'-hydroxyl group of dephosphocoenzyme A to form coenzyme A.</text>
</comment>
<keyword evidence="4 8" id="KW-0547">Nucleotide-binding</keyword>
<dbReference type="NCBIfam" id="NF002879">
    <property type="entry name" value="PRK03333.1"/>
    <property type="match status" value="1"/>
</dbReference>
<comment type="catalytic activity">
    <reaction evidence="8">
        <text>3'-dephospho-CoA + ATP = ADP + CoA + H(+)</text>
        <dbReference type="Rhea" id="RHEA:18245"/>
        <dbReference type="ChEBI" id="CHEBI:15378"/>
        <dbReference type="ChEBI" id="CHEBI:30616"/>
        <dbReference type="ChEBI" id="CHEBI:57287"/>
        <dbReference type="ChEBI" id="CHEBI:57328"/>
        <dbReference type="ChEBI" id="CHEBI:456216"/>
        <dbReference type="EC" id="2.7.1.24"/>
    </reaction>
</comment>
<dbReference type="EMBL" id="BJZS01000081">
    <property type="protein sequence ID" value="GEO96315.1"/>
    <property type="molecule type" value="Genomic_DNA"/>
</dbReference>
<evidence type="ECO:0000256" key="7">
    <source>
        <dbReference type="ARBA" id="ARBA00022993"/>
    </source>
</evidence>
<comment type="caution">
    <text evidence="10">The sequence shown here is derived from an EMBL/GenBank/DDBJ whole genome shotgun (WGS) entry which is preliminary data.</text>
</comment>